<dbReference type="EMBL" id="KK852636">
    <property type="protein sequence ID" value="KDR19735.1"/>
    <property type="molecule type" value="Genomic_DNA"/>
</dbReference>
<organism evidence="2 3">
    <name type="scientific">Zootermopsis nevadensis</name>
    <name type="common">Dampwood termite</name>
    <dbReference type="NCBI Taxonomy" id="136037"/>
    <lineage>
        <taxon>Eukaryota</taxon>
        <taxon>Metazoa</taxon>
        <taxon>Ecdysozoa</taxon>
        <taxon>Arthropoda</taxon>
        <taxon>Hexapoda</taxon>
        <taxon>Insecta</taxon>
        <taxon>Pterygota</taxon>
        <taxon>Neoptera</taxon>
        <taxon>Polyneoptera</taxon>
        <taxon>Dictyoptera</taxon>
        <taxon>Blattodea</taxon>
        <taxon>Blattoidea</taxon>
        <taxon>Termitoidae</taxon>
        <taxon>Termopsidae</taxon>
        <taxon>Zootermopsis</taxon>
    </lineage>
</organism>
<accession>A0A067RAH0</accession>
<feature type="domain" description="Transferrin-like" evidence="1">
    <location>
        <begin position="1"/>
        <end position="208"/>
    </location>
</feature>
<dbReference type="PANTHER" id="PTHR11485:SF29">
    <property type="entry name" value="TRANSFERRIN 2"/>
    <property type="match status" value="1"/>
</dbReference>
<dbReference type="GO" id="GO:0055037">
    <property type="term" value="C:recycling endosome"/>
    <property type="evidence" value="ECO:0007669"/>
    <property type="project" value="TreeGrafter"/>
</dbReference>
<dbReference type="GO" id="GO:0005886">
    <property type="term" value="C:plasma membrane"/>
    <property type="evidence" value="ECO:0007669"/>
    <property type="project" value="TreeGrafter"/>
</dbReference>
<name>A0A067RAH0_ZOONE</name>
<dbReference type="STRING" id="136037.A0A067RAH0"/>
<dbReference type="SMART" id="SM00094">
    <property type="entry name" value="TR_FER"/>
    <property type="match status" value="1"/>
</dbReference>
<reference evidence="2 3" key="1">
    <citation type="journal article" date="2014" name="Nat. Commun.">
        <title>Molecular traces of alternative social organization in a termite genome.</title>
        <authorList>
            <person name="Terrapon N."/>
            <person name="Li C."/>
            <person name="Robertson H.M."/>
            <person name="Ji L."/>
            <person name="Meng X."/>
            <person name="Booth W."/>
            <person name="Chen Z."/>
            <person name="Childers C.P."/>
            <person name="Glastad K.M."/>
            <person name="Gokhale K."/>
            <person name="Gowin J."/>
            <person name="Gronenberg W."/>
            <person name="Hermansen R.A."/>
            <person name="Hu H."/>
            <person name="Hunt B.G."/>
            <person name="Huylmans A.K."/>
            <person name="Khalil S.M."/>
            <person name="Mitchell R.D."/>
            <person name="Munoz-Torres M.C."/>
            <person name="Mustard J.A."/>
            <person name="Pan H."/>
            <person name="Reese J.T."/>
            <person name="Scharf M.E."/>
            <person name="Sun F."/>
            <person name="Vogel H."/>
            <person name="Xiao J."/>
            <person name="Yang W."/>
            <person name="Yang Z."/>
            <person name="Yang Z."/>
            <person name="Zhou J."/>
            <person name="Zhu J."/>
            <person name="Brent C.S."/>
            <person name="Elsik C.G."/>
            <person name="Goodisman M.A."/>
            <person name="Liberles D.A."/>
            <person name="Roe R.M."/>
            <person name="Vargo E.L."/>
            <person name="Vilcinskas A."/>
            <person name="Wang J."/>
            <person name="Bornberg-Bauer E."/>
            <person name="Korb J."/>
            <person name="Zhang G."/>
            <person name="Liebig J."/>
        </authorList>
    </citation>
    <scope>NUCLEOTIDE SEQUENCE [LARGE SCALE GENOMIC DNA]</scope>
    <source>
        <tissue evidence="2">Whole organism</tissue>
    </source>
</reference>
<dbReference type="SUPFAM" id="SSF53850">
    <property type="entry name" value="Periplasmic binding protein-like II"/>
    <property type="match status" value="1"/>
</dbReference>
<evidence type="ECO:0000313" key="2">
    <source>
        <dbReference type="EMBL" id="KDR19735.1"/>
    </source>
</evidence>
<dbReference type="PROSITE" id="PS51408">
    <property type="entry name" value="TRANSFERRIN_LIKE_4"/>
    <property type="match status" value="1"/>
</dbReference>
<dbReference type="GO" id="GO:0005615">
    <property type="term" value="C:extracellular space"/>
    <property type="evidence" value="ECO:0007669"/>
    <property type="project" value="TreeGrafter"/>
</dbReference>
<dbReference type="GO" id="GO:0006826">
    <property type="term" value="P:iron ion transport"/>
    <property type="evidence" value="ECO:0007669"/>
    <property type="project" value="TreeGrafter"/>
</dbReference>
<dbReference type="PRINTS" id="PR00422">
    <property type="entry name" value="TRANSFERRIN"/>
</dbReference>
<dbReference type="Pfam" id="PF00405">
    <property type="entry name" value="Transferrin"/>
    <property type="match status" value="1"/>
</dbReference>
<dbReference type="InterPro" id="IPR001156">
    <property type="entry name" value="Transferrin-like_dom"/>
</dbReference>
<dbReference type="AlphaFoldDB" id="A0A067RAH0"/>
<evidence type="ECO:0000313" key="3">
    <source>
        <dbReference type="Proteomes" id="UP000027135"/>
    </source>
</evidence>
<proteinExistence type="predicted"/>
<dbReference type="GO" id="GO:0005769">
    <property type="term" value="C:early endosome"/>
    <property type="evidence" value="ECO:0007669"/>
    <property type="project" value="TreeGrafter"/>
</dbReference>
<dbReference type="InParanoid" id="A0A067RAH0"/>
<sequence length="249" mass="27567">MGTFFASVCAPGSKNQLHSSVDTDLCALCKEASSGSSYIPFFDEETCAATIRNKFYDNVGALRCLASGVADVAFINSYNLSVNLQDTMLPKDFAQKYRIMCRNGTKVPLTAIPDDDCALAVVTGGEVVARRNQSRTESRDLSLTLLELDEWFGYTSGYFANIFNLYKPFNNTEDLLFRRETLGFLKRSEAMESESTEAYEKLKRNAEKCVHPKKGSGANGTEAETTVLLLMMILSLGVILRTNSVFFQV</sequence>
<dbReference type="Gene3D" id="3.40.190.10">
    <property type="entry name" value="Periplasmic binding protein-like II"/>
    <property type="match status" value="1"/>
</dbReference>
<evidence type="ECO:0000259" key="1">
    <source>
        <dbReference type="PROSITE" id="PS51408"/>
    </source>
</evidence>
<dbReference type="PANTHER" id="PTHR11485">
    <property type="entry name" value="TRANSFERRIN"/>
    <property type="match status" value="1"/>
</dbReference>
<gene>
    <name evidence="2" type="ORF">L798_05766</name>
</gene>
<dbReference type="Proteomes" id="UP000027135">
    <property type="component" value="Unassembled WGS sequence"/>
</dbReference>
<protein>
    <submittedName>
        <fullName evidence="2">Serotransferrin</fullName>
    </submittedName>
</protein>
<keyword evidence="3" id="KW-1185">Reference proteome</keyword>